<name>A0AAW4MW78_9BACT</name>
<protein>
    <submittedName>
        <fullName evidence="1">Uncharacterized protein</fullName>
    </submittedName>
</protein>
<sequence>MPTFRQDPKLGTMVPLMKTDDYNDQSVTEKKLKDGNITTRKLADGSVTTEKIADGNVTTQKIADQNVTTGKLQDSGVTTEKIAEKNIVNSKLDDSSVDERTIKDKNVTNRKLADFAVDTPKLHDQSVTNEKMADNTLTLDKFDPELRKSLEAATGLPDNLLTMIQNVDESLAKLNDTVYPITLGFSLNPNLGSMQTDVHYSIISDGKPLVPDTLLISKQINDATPKPLSDTPASSGNLSTPIEGARETFKFEVGKKGRTGKSTSQTRYLCYFGGNPAATMTAEIINTFNKVSATGVSFNPNITTKDNDYIWLVVPSYLSITRVTSAGFDVPLSAPQAITNSLGNFKAYRTINPLTANTWNLVIS</sequence>
<reference evidence="1" key="1">
    <citation type="submission" date="2021-06" db="EMBL/GenBank/DDBJ databases">
        <title>Collection of gut derived symbiotic bacterial strains cultured from healthy donors.</title>
        <authorList>
            <person name="Lin H."/>
            <person name="Littmann E."/>
            <person name="Pamer E.G."/>
        </authorList>
    </citation>
    <scope>NUCLEOTIDE SEQUENCE</scope>
    <source>
        <strain evidence="1">MSK.21.74</strain>
    </source>
</reference>
<proteinExistence type="predicted"/>
<dbReference type="EMBL" id="JAHOEI010000007">
    <property type="protein sequence ID" value="MBV3386852.1"/>
    <property type="molecule type" value="Genomic_DNA"/>
</dbReference>
<evidence type="ECO:0000313" key="1">
    <source>
        <dbReference type="EMBL" id="MBV3386852.1"/>
    </source>
</evidence>
<dbReference type="RefSeq" id="WP_217743944.1">
    <property type="nucleotide sequence ID" value="NZ_JAHOEI010000007.1"/>
</dbReference>
<organism evidence="1 2">
    <name type="scientific">Segatella copri</name>
    <dbReference type="NCBI Taxonomy" id="165179"/>
    <lineage>
        <taxon>Bacteria</taxon>
        <taxon>Pseudomonadati</taxon>
        <taxon>Bacteroidota</taxon>
        <taxon>Bacteroidia</taxon>
        <taxon>Bacteroidales</taxon>
        <taxon>Prevotellaceae</taxon>
        <taxon>Segatella</taxon>
    </lineage>
</organism>
<dbReference type="AlphaFoldDB" id="A0AAW4MW78"/>
<comment type="caution">
    <text evidence="1">The sequence shown here is derived from an EMBL/GenBank/DDBJ whole genome shotgun (WGS) entry which is preliminary data.</text>
</comment>
<gene>
    <name evidence="1" type="ORF">KSW82_03740</name>
</gene>
<dbReference type="Proteomes" id="UP001196765">
    <property type="component" value="Unassembled WGS sequence"/>
</dbReference>
<evidence type="ECO:0000313" key="2">
    <source>
        <dbReference type="Proteomes" id="UP001196765"/>
    </source>
</evidence>
<accession>A0AAW4MW78</accession>